<dbReference type="PANTHER" id="PTHR11690:SF227">
    <property type="entry name" value="AMILORIDE-SENSITIVE SODIUM CHANNEL"/>
    <property type="match status" value="1"/>
</dbReference>
<keyword evidence="3 13" id="KW-0813">Transport</keyword>
<keyword evidence="8 13" id="KW-0406">Ion transport</keyword>
<feature type="transmembrane region" description="Helical" evidence="15">
    <location>
        <begin position="446"/>
        <end position="466"/>
    </location>
</feature>
<name>A0A811KZ97_9BILA</name>
<dbReference type="EMBL" id="CAJFDH010000004">
    <property type="protein sequence ID" value="CAD5221375.1"/>
    <property type="molecule type" value="Genomic_DNA"/>
</dbReference>
<evidence type="ECO:0000256" key="7">
    <source>
        <dbReference type="ARBA" id="ARBA00023053"/>
    </source>
</evidence>
<keyword evidence="7" id="KW-0915">Sodium</keyword>
<dbReference type="Proteomes" id="UP000614601">
    <property type="component" value="Unassembled WGS sequence"/>
</dbReference>
<feature type="region of interest" description="Disordered" evidence="14">
    <location>
        <begin position="476"/>
        <end position="518"/>
    </location>
</feature>
<proteinExistence type="inferred from homology"/>
<dbReference type="Proteomes" id="UP000783686">
    <property type="component" value="Unassembled WGS sequence"/>
</dbReference>
<dbReference type="Pfam" id="PF00858">
    <property type="entry name" value="ASC"/>
    <property type="match status" value="1"/>
</dbReference>
<reference evidence="16" key="1">
    <citation type="submission" date="2020-09" db="EMBL/GenBank/DDBJ databases">
        <authorList>
            <person name="Kikuchi T."/>
        </authorList>
    </citation>
    <scope>NUCLEOTIDE SEQUENCE</scope>
    <source>
        <strain evidence="16">SH1</strain>
    </source>
</reference>
<gene>
    <name evidence="16" type="ORF">BOKJ2_LOCUS9413</name>
</gene>
<evidence type="ECO:0000256" key="12">
    <source>
        <dbReference type="ARBA" id="ARBA00023303"/>
    </source>
</evidence>
<dbReference type="PANTHER" id="PTHR11690">
    <property type="entry name" value="AMILORIDE-SENSITIVE SODIUM CHANNEL-RELATED"/>
    <property type="match status" value="1"/>
</dbReference>
<dbReference type="EMBL" id="CAJFCW020000004">
    <property type="protein sequence ID" value="CAG9114994.1"/>
    <property type="molecule type" value="Genomic_DNA"/>
</dbReference>
<evidence type="ECO:0000256" key="6">
    <source>
        <dbReference type="ARBA" id="ARBA00022989"/>
    </source>
</evidence>
<evidence type="ECO:0000256" key="2">
    <source>
        <dbReference type="ARBA" id="ARBA00007193"/>
    </source>
</evidence>
<comment type="subcellular location">
    <subcellularLocation>
        <location evidence="1">Membrane</location>
        <topology evidence="1">Multi-pass membrane protein</topology>
    </subcellularLocation>
</comment>
<keyword evidence="4 13" id="KW-0894">Sodium channel</keyword>
<accession>A0A811KZ97</accession>
<dbReference type="OrthoDB" id="10318938at2759"/>
<dbReference type="Gene3D" id="1.10.287.770">
    <property type="entry name" value="YojJ-like"/>
    <property type="match status" value="1"/>
</dbReference>
<dbReference type="GO" id="GO:0015280">
    <property type="term" value="F:ligand-gated sodium channel activity"/>
    <property type="evidence" value="ECO:0007669"/>
    <property type="project" value="TreeGrafter"/>
</dbReference>
<dbReference type="InterPro" id="IPR001873">
    <property type="entry name" value="ENaC"/>
</dbReference>
<evidence type="ECO:0000256" key="13">
    <source>
        <dbReference type="RuleBase" id="RU000679"/>
    </source>
</evidence>
<keyword evidence="5 13" id="KW-0812">Transmembrane</keyword>
<evidence type="ECO:0000256" key="5">
    <source>
        <dbReference type="ARBA" id="ARBA00022692"/>
    </source>
</evidence>
<evidence type="ECO:0000256" key="8">
    <source>
        <dbReference type="ARBA" id="ARBA00023065"/>
    </source>
</evidence>
<dbReference type="AlphaFoldDB" id="A0A811KZ97"/>
<evidence type="ECO:0000256" key="3">
    <source>
        <dbReference type="ARBA" id="ARBA00022448"/>
    </source>
</evidence>
<keyword evidence="12 13" id="KW-0407">Ion channel</keyword>
<keyword evidence="17" id="KW-1185">Reference proteome</keyword>
<comment type="caution">
    <text evidence="16">The sequence shown here is derived from an EMBL/GenBank/DDBJ whole genome shotgun (WGS) entry which is preliminary data.</text>
</comment>
<keyword evidence="10" id="KW-0325">Glycoprotein</keyword>
<comment type="similarity">
    <text evidence="2 13">Belongs to the amiloride-sensitive sodium channel (TC 1.A.6) family.</text>
</comment>
<feature type="compositionally biased region" description="Polar residues" evidence="14">
    <location>
        <begin position="483"/>
        <end position="498"/>
    </location>
</feature>
<evidence type="ECO:0000256" key="14">
    <source>
        <dbReference type="SAM" id="MobiDB-lite"/>
    </source>
</evidence>
<evidence type="ECO:0000256" key="10">
    <source>
        <dbReference type="ARBA" id="ARBA00023180"/>
    </source>
</evidence>
<keyword evidence="9 15" id="KW-0472">Membrane</keyword>
<evidence type="ECO:0000313" key="16">
    <source>
        <dbReference type="EMBL" id="CAD5221375.1"/>
    </source>
</evidence>
<sequence length="518" mass="59831">MMILTLKDLITTVTEYLEYGKSVDMVVRFNNSMSMPNITICMPQSQIQSFMDFSPLRNLSSNEERTAYWNGKIDDAMSQIKTKEVFLTSKWPAEFLFDVFDVIQTVYMKEITTTNTIAQMLMFSVRMADEKKRNKIKKYTELFDKLDVSIEDARQKAGEEALAYQMRRLQRLTKNDDLKIKTWPKITWLSQEEFCFQPAFHDDTPVDFQGTFFTFTTVLNMKNLLTDDLDCPTADVSGRPSSFWRYHLNHGRDNNGVVEDLCFGDRHDVTTTVKAYYRMLEDENDEEETICKEYEEGEEVECHAKCRKALIQENLDCTPITLEYLAVDETELKVYPRCNYSNLKMIEPSNITDTETACRAECHRDCNYIKYDVKKGVARHTSAIIAQTRAKSNSAEMAKLVQELGQDVPHNELTVNFLFTSFEYMDCEQDWETSWVEFIGNVGGVLGLWLGLSALSVIQSVVWIYNMFRPEKKVEKVEDEDGTFSSNPFGDVTLSQNPFGGADEDLKRRRKISNTTAT</sequence>
<evidence type="ECO:0000256" key="1">
    <source>
        <dbReference type="ARBA" id="ARBA00004141"/>
    </source>
</evidence>
<keyword evidence="6 15" id="KW-1133">Transmembrane helix</keyword>
<evidence type="ECO:0000313" key="17">
    <source>
        <dbReference type="Proteomes" id="UP000614601"/>
    </source>
</evidence>
<keyword evidence="11 13" id="KW-0739">Sodium transport</keyword>
<evidence type="ECO:0000256" key="15">
    <source>
        <dbReference type="SAM" id="Phobius"/>
    </source>
</evidence>
<evidence type="ECO:0000256" key="4">
    <source>
        <dbReference type="ARBA" id="ARBA00022461"/>
    </source>
</evidence>
<dbReference type="PRINTS" id="PR01078">
    <property type="entry name" value="AMINACHANNEL"/>
</dbReference>
<evidence type="ECO:0000256" key="9">
    <source>
        <dbReference type="ARBA" id="ARBA00023136"/>
    </source>
</evidence>
<dbReference type="GO" id="GO:0005886">
    <property type="term" value="C:plasma membrane"/>
    <property type="evidence" value="ECO:0007669"/>
    <property type="project" value="TreeGrafter"/>
</dbReference>
<evidence type="ECO:0000256" key="11">
    <source>
        <dbReference type="ARBA" id="ARBA00023201"/>
    </source>
</evidence>
<protein>
    <submittedName>
        <fullName evidence="16">Uncharacterized protein</fullName>
    </submittedName>
</protein>
<organism evidence="16 17">
    <name type="scientific">Bursaphelenchus okinawaensis</name>
    <dbReference type="NCBI Taxonomy" id="465554"/>
    <lineage>
        <taxon>Eukaryota</taxon>
        <taxon>Metazoa</taxon>
        <taxon>Ecdysozoa</taxon>
        <taxon>Nematoda</taxon>
        <taxon>Chromadorea</taxon>
        <taxon>Rhabditida</taxon>
        <taxon>Tylenchina</taxon>
        <taxon>Tylenchomorpha</taxon>
        <taxon>Aphelenchoidea</taxon>
        <taxon>Aphelenchoididae</taxon>
        <taxon>Bursaphelenchus</taxon>
    </lineage>
</organism>